<dbReference type="EMBL" id="CCKQ01017100">
    <property type="protein sequence ID" value="CDW88976.1"/>
    <property type="molecule type" value="Genomic_DNA"/>
</dbReference>
<feature type="compositionally biased region" description="Basic and acidic residues" evidence="1">
    <location>
        <begin position="10"/>
        <end position="44"/>
    </location>
</feature>
<organism evidence="2 3">
    <name type="scientific">Stylonychia lemnae</name>
    <name type="common">Ciliate</name>
    <dbReference type="NCBI Taxonomy" id="5949"/>
    <lineage>
        <taxon>Eukaryota</taxon>
        <taxon>Sar</taxon>
        <taxon>Alveolata</taxon>
        <taxon>Ciliophora</taxon>
        <taxon>Intramacronucleata</taxon>
        <taxon>Spirotrichea</taxon>
        <taxon>Stichotrichia</taxon>
        <taxon>Sporadotrichida</taxon>
        <taxon>Oxytrichidae</taxon>
        <taxon>Stylonychinae</taxon>
        <taxon>Stylonychia</taxon>
    </lineage>
</organism>
<accession>A0A078B411</accession>
<sequence>MTDILQHLAKTYEKSPSRERAQKNQDKSKQNSDRKFGATRKSEDSSSSFFFRQTNPQEFELSPTSPPQKMIRNMNDNNKVLQVHRSIAQNLFRDFKIAQRRDSLIHTQQERSISTNKYNERQANANELRESVSSFKNILKNSQTKKDSKQDVTQNHEADEVNSSIIVIDPVESNRSIKISGNLMKSSSQNRFSCSSVLNLRKKESKTNQNSLNNSMVKQQSSQSKSSVQQYSKSNNGKVNVNFNSKPSALNSKQVQNRVQHQVKVVRQIDSSQMAANRSLSQIRSRGSLTDEKNGLQSTQILNEMRNSPLYKYQKRIATMYNSPSRNQSESTNNSLIRLNQTNISLNNTQKDKRDKLSSSQLNQDLKIVEQCFSNGNQDSLKKRQPILNKKDVQKQEQRLNKLQLISKAEQKPKNFETIQEKNEEEKMIQIDNEQYNTEGKQNKISEDTPKHQNQTANVSWIKTQLDKEKERLSKNISQIQQIKPVKTSK</sequence>
<feature type="region of interest" description="Disordered" evidence="1">
    <location>
        <begin position="274"/>
        <end position="295"/>
    </location>
</feature>
<feature type="compositionally biased region" description="Polar residues" evidence="1">
    <location>
        <begin position="237"/>
        <end position="258"/>
    </location>
</feature>
<dbReference type="Proteomes" id="UP000039865">
    <property type="component" value="Unassembled WGS sequence"/>
</dbReference>
<feature type="compositionally biased region" description="Polar residues" evidence="1">
    <location>
        <begin position="274"/>
        <end position="288"/>
    </location>
</feature>
<evidence type="ECO:0000313" key="3">
    <source>
        <dbReference type="Proteomes" id="UP000039865"/>
    </source>
</evidence>
<feature type="compositionally biased region" description="Low complexity" evidence="1">
    <location>
        <begin position="213"/>
        <end position="236"/>
    </location>
</feature>
<evidence type="ECO:0000256" key="1">
    <source>
        <dbReference type="SAM" id="MobiDB-lite"/>
    </source>
</evidence>
<feature type="region of interest" description="Disordered" evidence="1">
    <location>
        <begin position="204"/>
        <end position="258"/>
    </location>
</feature>
<feature type="region of interest" description="Disordered" evidence="1">
    <location>
        <begin position="435"/>
        <end position="458"/>
    </location>
</feature>
<proteinExistence type="predicted"/>
<gene>
    <name evidence="2" type="primary">Contig10595.g11316</name>
    <name evidence="2" type="ORF">STYLEM_18104</name>
</gene>
<keyword evidence="3" id="KW-1185">Reference proteome</keyword>
<feature type="region of interest" description="Disordered" evidence="1">
    <location>
        <begin position="340"/>
        <end position="359"/>
    </location>
</feature>
<feature type="compositionally biased region" description="Basic and acidic residues" evidence="1">
    <location>
        <begin position="441"/>
        <end position="451"/>
    </location>
</feature>
<name>A0A078B411_STYLE</name>
<feature type="region of interest" description="Disordered" evidence="1">
    <location>
        <begin position="1"/>
        <end position="67"/>
    </location>
</feature>
<evidence type="ECO:0000313" key="2">
    <source>
        <dbReference type="EMBL" id="CDW88976.1"/>
    </source>
</evidence>
<feature type="compositionally biased region" description="Polar residues" evidence="1">
    <location>
        <begin position="340"/>
        <end position="349"/>
    </location>
</feature>
<reference evidence="2 3" key="1">
    <citation type="submission" date="2014-06" db="EMBL/GenBank/DDBJ databases">
        <authorList>
            <person name="Swart Estienne"/>
        </authorList>
    </citation>
    <scope>NUCLEOTIDE SEQUENCE [LARGE SCALE GENOMIC DNA]</scope>
    <source>
        <strain evidence="2 3">130c</strain>
    </source>
</reference>
<feature type="compositionally biased region" description="Polar residues" evidence="1">
    <location>
        <begin position="45"/>
        <end position="57"/>
    </location>
</feature>
<dbReference type="InParanoid" id="A0A078B411"/>
<protein>
    <submittedName>
        <fullName evidence="2">Uncharacterized protein</fullName>
    </submittedName>
</protein>
<dbReference type="AlphaFoldDB" id="A0A078B411"/>